<name>A0A317U0M6_9GAMM</name>
<organism evidence="1 2">
    <name type="scientific">Legionella qingyii</name>
    <dbReference type="NCBI Taxonomy" id="2184757"/>
    <lineage>
        <taxon>Bacteria</taxon>
        <taxon>Pseudomonadati</taxon>
        <taxon>Pseudomonadota</taxon>
        <taxon>Gammaproteobacteria</taxon>
        <taxon>Legionellales</taxon>
        <taxon>Legionellaceae</taxon>
        <taxon>Legionella</taxon>
    </lineage>
</organism>
<evidence type="ECO:0000313" key="2">
    <source>
        <dbReference type="Proteomes" id="UP000247152"/>
    </source>
</evidence>
<sequence length="81" mass="8840">MRGTAVLGVHDKGDLCRVSVSVFLKQINKPSSENDVANKKDFTVIRVVVAFNFYITAIVAHRKIKVAALLNYPVSAGVLLI</sequence>
<accession>A0A317U0M6</accession>
<proteinExistence type="predicted"/>
<protein>
    <submittedName>
        <fullName evidence="1">Uncharacterized protein</fullName>
    </submittedName>
</protein>
<dbReference type="EMBL" id="QHJG01000025">
    <property type="protein sequence ID" value="PWY54909.1"/>
    <property type="molecule type" value="Genomic_DNA"/>
</dbReference>
<gene>
    <name evidence="1" type="ORF">DGG96_14540</name>
</gene>
<dbReference type="Proteomes" id="UP000247152">
    <property type="component" value="Unassembled WGS sequence"/>
</dbReference>
<reference evidence="1 2" key="1">
    <citation type="submission" date="2018-05" db="EMBL/GenBank/DDBJ databases">
        <title>Legionella qingyii sp.nov., whole genome shotgun sequence.</title>
        <authorList>
            <person name="Wu H."/>
            <person name="Zhu Q."/>
            <person name="Hu C."/>
        </authorList>
    </citation>
    <scope>NUCLEOTIDE SEQUENCE [LARGE SCALE GENOMIC DNA]</scope>
    <source>
        <strain evidence="1 2">HEB18</strain>
    </source>
</reference>
<comment type="caution">
    <text evidence="1">The sequence shown here is derived from an EMBL/GenBank/DDBJ whole genome shotgun (WGS) entry which is preliminary data.</text>
</comment>
<dbReference type="AlphaFoldDB" id="A0A317U0M6"/>
<evidence type="ECO:0000313" key="1">
    <source>
        <dbReference type="EMBL" id="PWY54909.1"/>
    </source>
</evidence>